<feature type="region of interest" description="Disordered" evidence="1">
    <location>
        <begin position="2219"/>
        <end position="2678"/>
    </location>
</feature>
<feature type="compositionally biased region" description="Basic and acidic residues" evidence="1">
    <location>
        <begin position="2624"/>
        <end position="2633"/>
    </location>
</feature>
<dbReference type="Proteomes" id="UP000265140">
    <property type="component" value="Chromosome 6"/>
</dbReference>
<feature type="compositionally biased region" description="Basic and acidic residues" evidence="1">
    <location>
        <begin position="1436"/>
        <end position="1450"/>
    </location>
</feature>
<feature type="compositionally biased region" description="Basic and acidic residues" evidence="1">
    <location>
        <begin position="1821"/>
        <end position="2207"/>
    </location>
</feature>
<dbReference type="GO" id="GO:0070886">
    <property type="term" value="P:positive regulation of calcineurin-NFAT signaling cascade"/>
    <property type="evidence" value="ECO:0007669"/>
    <property type="project" value="TreeGrafter"/>
</dbReference>
<proteinExistence type="predicted"/>
<feature type="region of interest" description="Disordered" evidence="1">
    <location>
        <begin position="2930"/>
        <end position="2968"/>
    </location>
</feature>
<feature type="region of interest" description="Disordered" evidence="1">
    <location>
        <begin position="1354"/>
        <end position="1475"/>
    </location>
</feature>
<feature type="compositionally biased region" description="Polar residues" evidence="1">
    <location>
        <begin position="3065"/>
        <end position="3075"/>
    </location>
</feature>
<feature type="compositionally biased region" description="Polar residues" evidence="1">
    <location>
        <begin position="1146"/>
        <end position="1158"/>
    </location>
</feature>
<feature type="region of interest" description="Disordered" evidence="1">
    <location>
        <begin position="1271"/>
        <end position="1321"/>
    </location>
</feature>
<dbReference type="InterPro" id="IPR052303">
    <property type="entry name" value="CEFIP"/>
</dbReference>
<evidence type="ECO:0000313" key="4">
    <source>
        <dbReference type="Proteomes" id="UP000265140"/>
    </source>
</evidence>
<dbReference type="Ensembl" id="ENSELUT00000100734.1">
    <property type="protein sequence ID" value="ENSELUP00000088234.1"/>
    <property type="gene ID" value="ENSELUG00000037304.1"/>
</dbReference>
<feature type="compositionally biased region" description="Polar residues" evidence="1">
    <location>
        <begin position="28"/>
        <end position="44"/>
    </location>
</feature>
<organism evidence="3 4">
    <name type="scientific">Esox lucius</name>
    <name type="common">Northern pike</name>
    <dbReference type="NCBI Taxonomy" id="8010"/>
    <lineage>
        <taxon>Eukaryota</taxon>
        <taxon>Metazoa</taxon>
        <taxon>Chordata</taxon>
        <taxon>Craniata</taxon>
        <taxon>Vertebrata</taxon>
        <taxon>Euteleostomi</taxon>
        <taxon>Actinopterygii</taxon>
        <taxon>Neopterygii</taxon>
        <taxon>Teleostei</taxon>
        <taxon>Protacanthopterygii</taxon>
        <taxon>Esociformes</taxon>
        <taxon>Esocidae</taxon>
        <taxon>Esox</taxon>
    </lineage>
</organism>
<dbReference type="Gene3D" id="2.160.20.80">
    <property type="entry name" value="E3 ubiquitin-protein ligase SopA"/>
    <property type="match status" value="1"/>
</dbReference>
<dbReference type="GO" id="GO:0030018">
    <property type="term" value="C:Z disc"/>
    <property type="evidence" value="ECO:0007669"/>
    <property type="project" value="TreeGrafter"/>
</dbReference>
<feature type="compositionally biased region" description="Polar residues" evidence="1">
    <location>
        <begin position="1309"/>
        <end position="1321"/>
    </location>
</feature>
<feature type="domain" description="DUF4585" evidence="2">
    <location>
        <begin position="3015"/>
        <end position="3085"/>
    </location>
</feature>
<dbReference type="GeneTree" id="ENSGT01000000215510"/>
<feature type="compositionally biased region" description="Basic and acidic residues" evidence="1">
    <location>
        <begin position="1070"/>
        <end position="1092"/>
    </location>
</feature>
<feature type="region of interest" description="Disordered" evidence="1">
    <location>
        <begin position="779"/>
        <end position="807"/>
    </location>
</feature>
<feature type="region of interest" description="Disordered" evidence="1">
    <location>
        <begin position="1604"/>
        <end position="1640"/>
    </location>
</feature>
<evidence type="ECO:0000313" key="3">
    <source>
        <dbReference type="Ensembl" id="ENSELUP00000088234.1"/>
    </source>
</evidence>
<dbReference type="CDD" id="cd06503">
    <property type="entry name" value="ATP-synt_Fo_b"/>
    <property type="match status" value="1"/>
</dbReference>
<feature type="region of interest" description="Disordered" evidence="1">
    <location>
        <begin position="1657"/>
        <end position="1691"/>
    </location>
</feature>
<dbReference type="PANTHER" id="PTHR33775">
    <property type="entry name" value="CARDIAC-ENRICHED FHL2-INTERACTING PROTEIN-RELATED"/>
    <property type="match status" value="1"/>
</dbReference>
<sequence length="3223" mass="372585">MSIQRELSEFSTAYNQNFPTGPFPTAGSFPQQTGPFPGSGNSLYPSEVSSTATASFLRSSHGKISSKHSMFTQLNSTSNFFLHSELSPFQPLWRDNNRFPFHQGYVAGFMTSADFPKWYDSPMYKEMTLEQQFHGFRGFTETGSRPQHKPLEAVAPPPQLRSTSTMLQKASAVEKHSDYESAGHCPPWKRAQSVGSNRYPSLRPSTISPTNERPRRGQDAVSSLNEFRRTEQVAKLTAEQSVTMLINSSAPRDAVDGIDNRATSFSNKVSTVAVQQAVVTSNTPFNITQLLTPVIHNQQDTESTPEGLQMAHNQPAIMGERERRGPTPEVRMASYKSRASGLLFNLKDNRKRVKSTYSPTKFTGMEVTGRSKSNLGGYGLRDTVVDNLDALDIVVPQLAGEREPSAVCQPQTNPQCDPSRQPTTAHHLQHLNYTDTSEAGAYQALRSSQTREEMVHHQEYRGNYHNSNLPTTHQNDPCELAIPSPAVIDSIQTSDVNRTTERYSKGSGYEQVRGKQYGSIDASSQESWKQHVSNTTYHGRETFGVNERVTDMRPWKGEIAALIEKDKQSLLSRTAATMKQEPKQNYDWNVVNGQDEMREPGKQYVPEGRVHSAAEVLTGRNSLPHKEVRPISDYTKNQNDWCRSAGQDNIKTSVNLESDRTYAVRNTFTERGQPVHAKPHGLWVEQNKRHQVYVNKEQYDQDVQWNSSYKNDNRQYSANASTSARWGKDHSENTDNTITMLHQTVGKYPRNEAFTANDLDGMHMKVLAKAEKANVKAEQMKAELPKAEHSKAEKAKSDLKNADKPKAELAKAEDTLALAKTENTKAELSKADIAKAQAVVAQTELAKAELAIAQAELAKAELAKAQAELAKAELVKAQADLAKAELAKAQAEEVKAEHTKTEQAEAELAKCKRAKEEKVKAELATAHLPKAELVQEKVAISKAELANAEKAKHFEQTEQAIIKPEKAKNDDPAKFTSWSNSEDRYGINDILTTRDYEQVKRERLGEKRYSVNDAVPTTVDKVSNEIISTQAEIKPPLQKDVAPISSYEQEDRGQDEYTGFREQNGFSHEVSAKENKHRSIEVAATDESKKIDSPATINHETAITTTGYTKDESISNQRLGTKVEEQVLGNQKENSERRSEGPWVYSESSKQFKLASQTESRRKPSDQSLPLSKEVHPSSFRPMSLKEKGQTKQQLLTSKLKAQAEKEISAIKEKGFGKQDGLLLRNPTKHLEQRERGQSGQESKIIKHYVSKGQTNNDLCINNATAQSQHKGKATIEESTVSDDQQSITSLKGTRNKSQVNDGTEKDMLQSTEVKSQNEYNSDEISCKMFSGKSESVSEDDSLQIMGIMVTITEPSQEKEDGFITQQKVKGNEKREDEAIQNKLPYNNSESDPTITPKADQAALSKSGVSSKRQDSAFADHVIPEKTRQQTQLSDGKAEIQTEHAARESKQVTLAPETTNSYPENTEKPPSNGSDQFQKEILVHDSSAVKDGRFAEVKQAKNKQLAETQPLFFKQGITESNNLTTTEIIGKGDSSFQDAPVENIHIGSIAVCVVAGTHQTDNQQNTESHSVAKHVVSGAEKPTGDSNVHIDSIAIRVVSGVTENENGKTTANEKANNSADPTGETSSFKPEVSSRQKQLPTVPTAIADYARLKVISTEEDSPSKTDSPSREDGYFPMIQTRRSRRPVFPPEQHEQPVAGVMLGKEVAAVKEPEVPYKLNTATKIGGVLSSMEQQQRKTGMFSLREKAKEAISLNKEGLTGTTDTDIFKHNNVPEHATGLENHPEYQSTQTAHEPGKQRFSPKVDATQYMEAMQVSLGNEYTMEKREEQSKVEERTKREKEDIKEVERTALQRNKERVAREDEEYQKEKERREQHKQKEEKRKEAERKEKERREEEKKEMEKRELQKQREEEKKEAEQKEAERKEKERREVERIQKERREEERREKERREEERREKERREEERREKERREEERREKERREAEKIQKERREEERREKERREEERREKERREEERREKERREEERREKERREEERRENEKREAKKKEEEQRKLQKLIEEKKEAEKKEAERKETERKEKEKIEWQRREVERREKERQEKERREAERIEEERREKERKEEERREKERIENERKEKEKREAERIKKEREEERRKEERRENERIEKERIEKERREKERREKERIEEERREKERIEAERKEAERREAKKKEEERRKLQKLIEEKKEAERKEMERREKEKIEWQRREVERREKERQEKERREAERIEEERKEKERKEEKRREKERIEKERIEKERRANERREAERRENERIEAERKENERREEERRKKERIENERKEEERRERERREKERIEKERREAKKKEEERRKLQKLIEEKKEAEQKEAERKETERKEKERREAEKIEKEKKEEERREKERIEKERIEEEKREEECRKQQKRREEAKKEADRKEAERKEMERREKERREQERNEKERIELETKEEEQRKIQKLIEEKKEAEEKEVQRKEKEKKEEERREKERIEKERKDEEKKEEEQRKLEMEQKEAEMKEENRIARLREEERKDKDRRERLREEEKNEEERKELQLQREEEQKEKRRARQREEEKMNALQYYSISSPENQARPRDRPLFSPQPSPHRGNPEDWEYHVRPHLHTSPAPPSTRSNTSSPALGGKPTMFRVKDNTFRSSSLTKSVKPRFHKSLGEEFRVGSPLWSGSERGDEVHERTRESGLEAHRECTGTPEYHESGISSHRQTRVRDTQHAVDHTALSEPTHTQPYSRPYSRRSVVLDDDDSRSMISNMSGDVESYAASVADMSERSSGLYDSEFTSRGCYNRPDSACSFASDVGRPMGKPPTVPPKSDKALRRAKRLTTRRIKKESKPETEVEADPVENPVHAVASVPSSPSELGSSNRPARASAHFSAPVSLPLAPSSISSVPFAPTDLRSSHRQSFYASPNAKAPTSLPHASPHPRVPGQVVSVSSSPTYQPIAHPRHLVSPLASPLTSPMNVPQYHVDPNYTSPSGLSLPQPFTQSLTQKKVLQDPGSGQYFVVDMPVQVKTKTFFDPETGKYVQLNVRQPGQGGSLSQAQPQGYPQSLPEASYIQPPTYPPYTQSKASPAGRPYVLYQGYPQNYQSLPVSSLSTHRSHSGMSVLETPTQDCQNPHPKEESQGWAGDGEGQGEAWSNQGYGGQEQTPYMDTAHDTHSRPGEGTVYGSDANSVPHRDIITMSELEDFAMDSGDWL</sequence>
<feature type="compositionally biased region" description="Polar residues" evidence="1">
    <location>
        <begin position="1456"/>
        <end position="1475"/>
    </location>
</feature>
<reference evidence="3" key="2">
    <citation type="submission" date="2025-08" db="UniProtKB">
        <authorList>
            <consortium name="Ensembl"/>
        </authorList>
    </citation>
    <scope>IDENTIFICATION</scope>
</reference>
<feature type="compositionally biased region" description="Polar residues" evidence="1">
    <location>
        <begin position="1384"/>
        <end position="1394"/>
    </location>
</feature>
<feature type="compositionally biased region" description="Basic and acidic residues" evidence="1">
    <location>
        <begin position="2219"/>
        <end position="2592"/>
    </location>
</feature>
<feature type="region of interest" description="Disordered" evidence="1">
    <location>
        <begin position="3058"/>
        <end position="3100"/>
    </location>
</feature>
<feature type="region of interest" description="Disordered" evidence="1">
    <location>
        <begin position="3118"/>
        <end position="3200"/>
    </location>
</feature>
<evidence type="ECO:0000259" key="2">
    <source>
        <dbReference type="Pfam" id="PF15232"/>
    </source>
</evidence>
<feature type="region of interest" description="Disordered" evidence="1">
    <location>
        <begin position="21"/>
        <end position="44"/>
    </location>
</feature>
<feature type="region of interest" description="Disordered" evidence="1">
    <location>
        <begin position="174"/>
        <end position="226"/>
    </location>
</feature>
<accession>A0AAY5KGS8</accession>
<feature type="region of interest" description="Disordered" evidence="1">
    <location>
        <begin position="2693"/>
        <end position="2782"/>
    </location>
</feature>
<feature type="region of interest" description="Disordered" evidence="1">
    <location>
        <begin position="1779"/>
        <end position="1801"/>
    </location>
</feature>
<feature type="compositionally biased region" description="Basic and acidic residues" evidence="1">
    <location>
        <begin position="1661"/>
        <end position="1673"/>
    </location>
</feature>
<feature type="compositionally biased region" description="Basic and acidic residues" evidence="1">
    <location>
        <begin position="1370"/>
        <end position="1380"/>
    </location>
</feature>
<dbReference type="InterPro" id="IPR027838">
    <property type="entry name" value="DUF4585"/>
</dbReference>
<feature type="compositionally biased region" description="Low complexity" evidence="1">
    <location>
        <begin position="2879"/>
        <end position="2896"/>
    </location>
</feature>
<reference evidence="3" key="3">
    <citation type="submission" date="2025-09" db="UniProtKB">
        <authorList>
            <consortium name="Ensembl"/>
        </authorList>
    </citation>
    <scope>IDENTIFICATION</scope>
</reference>
<feature type="region of interest" description="Disordered" evidence="1">
    <location>
        <begin position="1066"/>
        <end position="1193"/>
    </location>
</feature>
<name>A0AAY5KGS8_ESOLU</name>
<feature type="compositionally biased region" description="Polar residues" evidence="1">
    <location>
        <begin position="408"/>
        <end position="424"/>
    </location>
</feature>
<feature type="compositionally biased region" description="Polar residues" evidence="1">
    <location>
        <begin position="1095"/>
        <end position="1119"/>
    </location>
</feature>
<feature type="compositionally biased region" description="Polar residues" evidence="1">
    <location>
        <begin position="3163"/>
        <end position="3177"/>
    </location>
</feature>
<dbReference type="Pfam" id="PF15232">
    <property type="entry name" value="DUF4585"/>
    <property type="match status" value="1"/>
</dbReference>
<keyword evidence="4" id="KW-1185">Reference proteome</keyword>
<feature type="compositionally biased region" description="Basic residues" evidence="1">
    <location>
        <begin position="2848"/>
        <end position="2860"/>
    </location>
</feature>
<dbReference type="PANTHER" id="PTHR33775:SF2">
    <property type="entry name" value="CARDIAC-ENRICHED FHL2-INTERACTING PROTEIN"/>
    <property type="match status" value="1"/>
</dbReference>
<feature type="region of interest" description="Disordered" evidence="1">
    <location>
        <begin position="404"/>
        <end position="424"/>
    </location>
</feature>
<feature type="compositionally biased region" description="Polar residues" evidence="1">
    <location>
        <begin position="193"/>
        <end position="211"/>
    </location>
</feature>
<feature type="compositionally biased region" description="Polar residues" evidence="1">
    <location>
        <begin position="2596"/>
        <end position="2605"/>
    </location>
</feature>
<feature type="compositionally biased region" description="Basic and acidic residues" evidence="1">
    <location>
        <begin position="2739"/>
        <end position="2748"/>
    </location>
</feature>
<feature type="region of interest" description="Disordered" evidence="1">
    <location>
        <begin position="1814"/>
        <end position="2207"/>
    </location>
</feature>
<evidence type="ECO:0000256" key="1">
    <source>
        <dbReference type="SAM" id="MobiDB-lite"/>
    </source>
</evidence>
<protein>
    <recommendedName>
        <fullName evidence="2">DUF4585 domain-containing protein</fullName>
    </recommendedName>
</protein>
<reference evidence="3 4" key="1">
    <citation type="submission" date="2020-02" db="EMBL/GenBank/DDBJ databases">
        <title>Esox lucius (northern pike) genome, fEsoLuc1, primary haplotype.</title>
        <authorList>
            <person name="Myers G."/>
            <person name="Karagic N."/>
            <person name="Meyer A."/>
            <person name="Pippel M."/>
            <person name="Reichard M."/>
            <person name="Winkler S."/>
            <person name="Tracey A."/>
            <person name="Sims Y."/>
            <person name="Howe K."/>
            <person name="Rhie A."/>
            <person name="Formenti G."/>
            <person name="Durbin R."/>
            <person name="Fedrigo O."/>
            <person name="Jarvis E.D."/>
        </authorList>
    </citation>
    <scope>NUCLEOTIDE SEQUENCE [LARGE SCALE GENOMIC DNA]</scope>
</reference>
<feature type="region of interest" description="Disordered" evidence="1">
    <location>
        <begin position="2826"/>
        <end position="2903"/>
    </location>
</feature>
<feature type="compositionally biased region" description="Polar residues" evidence="1">
    <location>
        <begin position="1277"/>
        <end position="1302"/>
    </location>
</feature>
<feature type="compositionally biased region" description="Basic and acidic residues" evidence="1">
    <location>
        <begin position="2701"/>
        <end position="2729"/>
    </location>
</feature>